<dbReference type="Pfam" id="PF02668">
    <property type="entry name" value="TauD"/>
    <property type="match status" value="1"/>
</dbReference>
<dbReference type="AlphaFoldDB" id="A0A7I7WX09"/>
<protein>
    <recommendedName>
        <fullName evidence="3">TauD/TfdA-like domain-containing protein</fullName>
    </recommendedName>
</protein>
<keyword evidence="5" id="KW-1185">Reference proteome</keyword>
<name>A0A7I7WX09_9MYCO</name>
<dbReference type="GO" id="GO:0016491">
    <property type="term" value="F:oxidoreductase activity"/>
    <property type="evidence" value="ECO:0007669"/>
    <property type="project" value="UniProtKB-KW"/>
</dbReference>
<evidence type="ECO:0000256" key="2">
    <source>
        <dbReference type="ARBA" id="ARBA00023004"/>
    </source>
</evidence>
<evidence type="ECO:0000313" key="4">
    <source>
        <dbReference type="EMBL" id="BBZ21602.1"/>
    </source>
</evidence>
<dbReference type="Gene3D" id="3.60.130.10">
    <property type="entry name" value="Clavaminate synthase-like"/>
    <property type="match status" value="1"/>
</dbReference>
<dbReference type="InterPro" id="IPR042098">
    <property type="entry name" value="TauD-like_sf"/>
</dbReference>
<proteinExistence type="predicted"/>
<dbReference type="InterPro" id="IPR003819">
    <property type="entry name" value="TauD/TfdA-like"/>
</dbReference>
<reference evidence="4 5" key="1">
    <citation type="journal article" date="2019" name="Emerg. Microbes Infect.">
        <title>Comprehensive subspecies identification of 175 nontuberculous mycobacteria species based on 7547 genomic profiles.</title>
        <authorList>
            <person name="Matsumoto Y."/>
            <person name="Kinjo T."/>
            <person name="Motooka D."/>
            <person name="Nabeya D."/>
            <person name="Jung N."/>
            <person name="Uechi K."/>
            <person name="Horii T."/>
            <person name="Iida T."/>
            <person name="Fujita J."/>
            <person name="Nakamura S."/>
        </authorList>
    </citation>
    <scope>NUCLEOTIDE SEQUENCE [LARGE SCALE GENOMIC DNA]</scope>
    <source>
        <strain evidence="4 5">JCM 13571</strain>
    </source>
</reference>
<feature type="domain" description="TauD/TfdA-like" evidence="3">
    <location>
        <begin position="22"/>
        <end position="91"/>
    </location>
</feature>
<accession>A0A7I7WX09</accession>
<evidence type="ECO:0000313" key="5">
    <source>
        <dbReference type="Proteomes" id="UP000467260"/>
    </source>
</evidence>
<evidence type="ECO:0000259" key="3">
    <source>
        <dbReference type="Pfam" id="PF02668"/>
    </source>
</evidence>
<dbReference type="SUPFAM" id="SSF51197">
    <property type="entry name" value="Clavaminate synthase-like"/>
    <property type="match status" value="1"/>
</dbReference>
<dbReference type="Proteomes" id="UP000467260">
    <property type="component" value="Chromosome"/>
</dbReference>
<dbReference type="KEGG" id="mhib:MHIB_00200"/>
<organism evidence="4 5">
    <name type="scientific">Mycolicibacter hiberniae</name>
    <dbReference type="NCBI Taxonomy" id="29314"/>
    <lineage>
        <taxon>Bacteria</taxon>
        <taxon>Bacillati</taxon>
        <taxon>Actinomycetota</taxon>
        <taxon>Actinomycetes</taxon>
        <taxon>Mycobacteriales</taxon>
        <taxon>Mycobacteriaceae</taxon>
        <taxon>Mycolicibacter</taxon>
    </lineage>
</organism>
<keyword evidence="2" id="KW-0408">Iron</keyword>
<gene>
    <name evidence="4" type="ORF">MHIB_00200</name>
</gene>
<sequence length="156" mass="17935">MPVFSQVDGRVCINFTYSSILPAMKTLGREFTPEQNEAIELLRRVLVEQQVEFRLESGEAAVANNFAMCHSRSDFVSSTDPKKARCFLRAWMEVPREDRRLPLGREYFHMENKDMRLGYDVVPGRDGSIARNDYKNVDAELADMFKAAQVKPKPSR</sequence>
<keyword evidence="1" id="KW-0560">Oxidoreductase</keyword>
<dbReference type="EMBL" id="AP022609">
    <property type="protein sequence ID" value="BBZ21602.1"/>
    <property type="molecule type" value="Genomic_DNA"/>
</dbReference>
<evidence type="ECO:0000256" key="1">
    <source>
        <dbReference type="ARBA" id="ARBA00023002"/>
    </source>
</evidence>